<dbReference type="PROSITE" id="PS51007">
    <property type="entry name" value="CYTC"/>
    <property type="match status" value="1"/>
</dbReference>
<dbReference type="SMART" id="SM00906">
    <property type="entry name" value="Fungal_trans"/>
    <property type="match status" value="1"/>
</dbReference>
<dbReference type="VEuPathDB" id="FungiDB:FOXG_15790"/>
<dbReference type="GO" id="GO:0020037">
    <property type="term" value="F:heme binding"/>
    <property type="evidence" value="ECO:0007669"/>
    <property type="project" value="InterPro"/>
</dbReference>
<feature type="region of interest" description="Disordered" evidence="6">
    <location>
        <begin position="871"/>
        <end position="893"/>
    </location>
</feature>
<evidence type="ECO:0000313" key="9">
    <source>
        <dbReference type="Proteomes" id="UP000285860"/>
    </source>
</evidence>
<evidence type="ECO:0000256" key="4">
    <source>
        <dbReference type="ARBA" id="ARBA00023242"/>
    </source>
</evidence>
<dbReference type="GO" id="GO:0003677">
    <property type="term" value="F:DNA binding"/>
    <property type="evidence" value="ECO:0007669"/>
    <property type="project" value="InterPro"/>
</dbReference>
<dbReference type="AlphaFoldDB" id="A0A420P6E3"/>
<sequence length="986" mass="110563">MCSTQTPTTPKINELNPGFGVEVQGLDFSEGISDNDHAFIEGLVKIYGVVVIRKTKLDDAAHISLARRFGELDDVKPYNKAGRVHRLAYDELFDVGNMEHDGSIVDPSSPRAQANRGNSLFHVDSSFNPRRAGYSLLLSHELPPRGTGGSTEFCDTRAAWDDLDEATKQDLLSKDYIACHSILHSKKIAAPEHFSNIEPADYPMGRHRLAQKHERSGRMNLYLAKHIHHIEGLSTEESQELFDKLFDHATQDKYRLEVEWRNVGDLVVWDNTCTMHRAVGGPFAFSDGVGVPKKPPCVACHHSGSECVLAVSRRGRQATSGVAVGSDNITIAQRSESLDAITVSPQAPDYPSDAEMQEYAADEPPEPLRMALRNPSDALQILAYSQDDSPVSTRSLSITYSDATGRLAPQATSPAHSTTYGNRPTPSFILDNYELVQRGLLHPSILPELLHIYVKNYHPYCPIVPEYFLGSSGLERIQKPDYFLLTIILTIASRDSPNHALVHRYCWDHTQHLLLQVLLAHPWSQTPRTVEGLILLSEWLPHIQANRATSETHKSLSSEDRTAWSLVGLAVRLGYLLRLDTAAFRNFIDDESKEQEERKRLVWIFVYLLDRQISVRLGHSFWSRGPALSSHFTEKDFPSLKSTSGVNDQSYASVLEATLELTQLLYNAHQILYPSADKTLTMIHNGDYPIYLDDFDRSITTWHAKWKDVQGPINVKTTLMLTYEYTRLYVNAFSFQAVVIRKSTPRSSSQPGNRQPHPDQFAHGIMSLPDGRYVFDATQAAKSLLGLFSRLEPRRALCYLPSRFHLYGVYAAVFLHKTQSVGVFQSAAERQEVTNLVLQFISIMNEAPLVGTHVCHGYSVMLKRLWCPRDGDNSSQGQHSPGMGQNATSRAMADQRDIETTVNSSNISHQLEMQQGSGRDRFNSIFDHGELECIGEEFWLGNNEPNLPSVEEYLLGSFWPGITGFGIDNESRPDHQRESQPTMGGL</sequence>
<dbReference type="InterPro" id="IPR003819">
    <property type="entry name" value="TauD/TfdA-like"/>
</dbReference>
<dbReference type="VEuPathDB" id="FungiDB:FOIG_09536"/>
<dbReference type="VEuPathDB" id="FungiDB:HZS61_008061"/>
<dbReference type="GO" id="GO:0009055">
    <property type="term" value="F:electron transfer activity"/>
    <property type="evidence" value="ECO:0007669"/>
    <property type="project" value="InterPro"/>
</dbReference>
<dbReference type="GO" id="GO:0016491">
    <property type="term" value="F:oxidoreductase activity"/>
    <property type="evidence" value="ECO:0007669"/>
    <property type="project" value="UniProtKB-KW"/>
</dbReference>
<dbReference type="VEuPathDB" id="FungiDB:HZS61_008062"/>
<evidence type="ECO:0000256" key="5">
    <source>
        <dbReference type="PROSITE-ProRule" id="PRU00433"/>
    </source>
</evidence>
<dbReference type="GO" id="GO:0005634">
    <property type="term" value="C:nucleus"/>
    <property type="evidence" value="ECO:0007669"/>
    <property type="project" value="TreeGrafter"/>
</dbReference>
<dbReference type="VEuPathDB" id="FungiDB:FOZG_06327"/>
<evidence type="ECO:0000259" key="7">
    <source>
        <dbReference type="PROSITE" id="PS51007"/>
    </source>
</evidence>
<keyword evidence="5" id="KW-0349">Heme</keyword>
<dbReference type="Pfam" id="PF04082">
    <property type="entry name" value="Fungal_trans"/>
    <property type="match status" value="1"/>
</dbReference>
<evidence type="ECO:0000256" key="6">
    <source>
        <dbReference type="SAM" id="MobiDB-lite"/>
    </source>
</evidence>
<feature type="domain" description="Cytochrome c" evidence="7">
    <location>
        <begin position="276"/>
        <end position="389"/>
    </location>
</feature>
<evidence type="ECO:0000256" key="3">
    <source>
        <dbReference type="ARBA" id="ARBA00023004"/>
    </source>
</evidence>
<dbReference type="CDD" id="cd12148">
    <property type="entry name" value="fungal_TF_MHR"/>
    <property type="match status" value="1"/>
</dbReference>
<dbReference type="VEuPathDB" id="FungiDB:FOZG_06328"/>
<keyword evidence="3 5" id="KW-0408">Iron</keyword>
<proteinExistence type="predicted"/>
<dbReference type="Gene3D" id="3.60.130.10">
    <property type="entry name" value="Clavaminate synthase-like"/>
    <property type="match status" value="1"/>
</dbReference>
<dbReference type="VEuPathDB" id="FungiDB:FOC4_g10013172"/>
<keyword evidence="2" id="KW-0560">Oxidoreductase</keyword>
<protein>
    <recommendedName>
        <fullName evidence="7">Cytochrome c domain-containing protein</fullName>
    </recommendedName>
</protein>
<dbReference type="Proteomes" id="UP000285860">
    <property type="component" value="Unassembled WGS sequence"/>
</dbReference>
<reference evidence="8 9" key="1">
    <citation type="journal article" date="2018" name="Sci. Rep.">
        <title>Characterisation of pathogen-specific regions and novel effector candidates in Fusarium oxysporum f. sp. cepae.</title>
        <authorList>
            <person name="Armitage A.D."/>
            <person name="Taylor A."/>
            <person name="Sobczyk M.K."/>
            <person name="Baxter L."/>
            <person name="Greenfield B.P."/>
            <person name="Bates H.J."/>
            <person name="Wilson F."/>
            <person name="Jackson A.C."/>
            <person name="Ott S."/>
            <person name="Harrison R.J."/>
            <person name="Clarkson J.P."/>
        </authorList>
    </citation>
    <scope>NUCLEOTIDE SEQUENCE [LARGE SCALE GENOMIC DNA]</scope>
    <source>
        <strain evidence="8 9">Fo_A28</strain>
    </source>
</reference>
<accession>A0A420P6E3</accession>
<dbReference type="SUPFAM" id="SSF51197">
    <property type="entry name" value="Clavaminate synthase-like"/>
    <property type="match status" value="1"/>
</dbReference>
<dbReference type="InterPro" id="IPR007219">
    <property type="entry name" value="XnlR_reg_dom"/>
</dbReference>
<feature type="region of interest" description="Disordered" evidence="6">
    <location>
        <begin position="966"/>
        <end position="986"/>
    </location>
</feature>
<evidence type="ECO:0000313" key="8">
    <source>
        <dbReference type="EMBL" id="RKK88091.1"/>
    </source>
</evidence>
<dbReference type="Pfam" id="PF02668">
    <property type="entry name" value="TauD"/>
    <property type="match status" value="1"/>
</dbReference>
<dbReference type="PANTHER" id="PTHR31644">
    <property type="entry name" value="TRANSCRIPTIONAL ACTIVATOR ARO80-RELATED"/>
    <property type="match status" value="1"/>
</dbReference>
<dbReference type="EMBL" id="MRCY01000381">
    <property type="protein sequence ID" value="RKK88091.1"/>
    <property type="molecule type" value="Genomic_DNA"/>
</dbReference>
<comment type="caution">
    <text evidence="8">The sequence shown here is derived from an EMBL/GenBank/DDBJ whole genome shotgun (WGS) entry which is preliminary data.</text>
</comment>
<keyword evidence="1 5" id="KW-0479">Metal-binding</keyword>
<feature type="compositionally biased region" description="Basic and acidic residues" evidence="6">
    <location>
        <begin position="969"/>
        <end position="978"/>
    </location>
</feature>
<feature type="compositionally biased region" description="Polar residues" evidence="6">
    <location>
        <begin position="873"/>
        <end position="889"/>
    </location>
</feature>
<keyword evidence="4" id="KW-0539">Nucleus</keyword>
<organism evidence="8 9">
    <name type="scientific">Fusarium oxysporum</name>
    <name type="common">Fusarium vascular wilt</name>
    <dbReference type="NCBI Taxonomy" id="5507"/>
    <lineage>
        <taxon>Eukaryota</taxon>
        <taxon>Fungi</taxon>
        <taxon>Dikarya</taxon>
        <taxon>Ascomycota</taxon>
        <taxon>Pezizomycotina</taxon>
        <taxon>Sordariomycetes</taxon>
        <taxon>Hypocreomycetidae</taxon>
        <taxon>Hypocreales</taxon>
        <taxon>Nectriaceae</taxon>
        <taxon>Fusarium</taxon>
        <taxon>Fusarium oxysporum species complex</taxon>
    </lineage>
</organism>
<dbReference type="InterPro" id="IPR052780">
    <property type="entry name" value="AAA_Catabolism_Regulators"/>
</dbReference>
<dbReference type="VEuPathDB" id="FungiDB:FOMG_17304"/>
<dbReference type="VEuPathDB" id="FungiDB:FOC1_g10010909"/>
<dbReference type="InterPro" id="IPR042098">
    <property type="entry name" value="TauD-like_sf"/>
</dbReference>
<evidence type="ECO:0000256" key="2">
    <source>
        <dbReference type="ARBA" id="ARBA00023002"/>
    </source>
</evidence>
<dbReference type="GO" id="GO:0000981">
    <property type="term" value="F:DNA-binding transcription factor activity, RNA polymerase II-specific"/>
    <property type="evidence" value="ECO:0007669"/>
    <property type="project" value="TreeGrafter"/>
</dbReference>
<dbReference type="GO" id="GO:0006351">
    <property type="term" value="P:DNA-templated transcription"/>
    <property type="evidence" value="ECO:0007669"/>
    <property type="project" value="InterPro"/>
</dbReference>
<dbReference type="InterPro" id="IPR009056">
    <property type="entry name" value="Cyt_c-like_dom"/>
</dbReference>
<dbReference type="VEuPathDB" id="FungiDB:FOMG_17305"/>
<gene>
    <name evidence="8" type="ORF">BFJ68_g16955</name>
</gene>
<evidence type="ECO:0000256" key="1">
    <source>
        <dbReference type="ARBA" id="ARBA00022723"/>
    </source>
</evidence>
<dbReference type="PANTHER" id="PTHR31644:SF1">
    <property type="entry name" value="ZN(II)2CYS6 TRANSCRIPTION FACTOR (EUROFUNG)"/>
    <property type="match status" value="1"/>
</dbReference>
<dbReference type="GO" id="GO:0008270">
    <property type="term" value="F:zinc ion binding"/>
    <property type="evidence" value="ECO:0007669"/>
    <property type="project" value="InterPro"/>
</dbReference>
<name>A0A420P6E3_FUSOX</name>